<dbReference type="EC" id="2.5.1.61" evidence="6"/>
<accession>A0ABS2NP38</accession>
<comment type="catalytic activity">
    <reaction evidence="5 6">
        <text>4 porphobilinogen + H2O = hydroxymethylbilane + 4 NH4(+)</text>
        <dbReference type="Rhea" id="RHEA:13185"/>
        <dbReference type="ChEBI" id="CHEBI:15377"/>
        <dbReference type="ChEBI" id="CHEBI:28938"/>
        <dbReference type="ChEBI" id="CHEBI:57845"/>
        <dbReference type="ChEBI" id="CHEBI:58126"/>
        <dbReference type="EC" id="2.5.1.61"/>
    </reaction>
</comment>
<dbReference type="PANTHER" id="PTHR11557">
    <property type="entry name" value="PORPHOBILINOGEN DEAMINASE"/>
    <property type="match status" value="1"/>
</dbReference>
<evidence type="ECO:0000256" key="1">
    <source>
        <dbReference type="ARBA" id="ARBA00002869"/>
    </source>
</evidence>
<evidence type="ECO:0000313" key="10">
    <source>
        <dbReference type="Proteomes" id="UP001314796"/>
    </source>
</evidence>
<comment type="cofactor">
    <cofactor evidence="6">
        <name>dipyrromethane</name>
        <dbReference type="ChEBI" id="CHEBI:60342"/>
    </cofactor>
    <text evidence="6">Binds 1 dipyrromethane group covalently.</text>
</comment>
<comment type="caution">
    <text evidence="9">The sequence shown here is derived from an EMBL/GenBank/DDBJ whole genome shotgun (WGS) entry which is preliminary data.</text>
</comment>
<feature type="domain" description="Porphobilinogen deaminase C-terminal" evidence="8">
    <location>
        <begin position="225"/>
        <end position="293"/>
    </location>
</feature>
<dbReference type="CDD" id="cd13646">
    <property type="entry name" value="PBP2_EcHMBS_like"/>
    <property type="match status" value="1"/>
</dbReference>
<dbReference type="Proteomes" id="UP001314796">
    <property type="component" value="Unassembled WGS sequence"/>
</dbReference>
<dbReference type="PIRSF" id="PIRSF001438">
    <property type="entry name" value="4pyrrol_synth_OHMeBilane_synth"/>
    <property type="match status" value="1"/>
</dbReference>
<dbReference type="PRINTS" id="PR00151">
    <property type="entry name" value="PORPHBDMNASE"/>
</dbReference>
<reference evidence="9 10" key="1">
    <citation type="submission" date="2021-01" db="EMBL/GenBank/DDBJ databases">
        <title>Genomic Encyclopedia of Type Strains, Phase IV (KMG-IV): sequencing the most valuable type-strain genomes for metagenomic binning, comparative biology and taxonomic classification.</title>
        <authorList>
            <person name="Goeker M."/>
        </authorList>
    </citation>
    <scope>NUCLEOTIDE SEQUENCE [LARGE SCALE GENOMIC DNA]</scope>
    <source>
        <strain evidence="9 10">DSM 25890</strain>
    </source>
</reference>
<comment type="similarity">
    <text evidence="2 6">Belongs to the HMBS family.</text>
</comment>
<protein>
    <recommendedName>
        <fullName evidence="6">Porphobilinogen deaminase</fullName>
        <shortName evidence="6">PBG</shortName>
        <ecNumber evidence="6">2.5.1.61</ecNumber>
    </recommendedName>
    <alternativeName>
        <fullName evidence="6">Hydroxymethylbilane synthase</fullName>
        <shortName evidence="6">HMBS</shortName>
    </alternativeName>
    <alternativeName>
        <fullName evidence="6">Pre-uroporphyrinogen synthase</fullName>
    </alternativeName>
</protein>
<dbReference type="NCBIfam" id="TIGR00212">
    <property type="entry name" value="hemC"/>
    <property type="match status" value="1"/>
</dbReference>
<evidence type="ECO:0000256" key="2">
    <source>
        <dbReference type="ARBA" id="ARBA00005638"/>
    </source>
</evidence>
<dbReference type="InterPro" id="IPR000860">
    <property type="entry name" value="HemC"/>
</dbReference>
<evidence type="ECO:0000256" key="5">
    <source>
        <dbReference type="ARBA" id="ARBA00048169"/>
    </source>
</evidence>
<proteinExistence type="inferred from homology"/>
<dbReference type="Gene3D" id="3.30.160.40">
    <property type="entry name" value="Porphobilinogen deaminase, C-terminal domain"/>
    <property type="match status" value="1"/>
</dbReference>
<sequence length="316" mass="35201">MRTIRIGSRASRLALVQAELIIDGLREKFPQYQYEIIKIITKGDKILDKTLDKIGGKGLFVREIQKALIDKEIDLAVHSMKDMPADSPEGLMLGAITKREDPRDVLVTKNHIPWSQLPTDARIGSSSLRRQAQLLNLNGCLKIEPIRGNVETRISKIETQTLDGVILAAAGLNRLGLTEEIAHYFNTEEFVPAVGQGALGCEIRKDDEELYNILQELNHKETYNTVMAERSFLKVMEGGCHVPIGAYGKKVGEELQLTGMVGAPNGKEIIKETEIGGFDDFVEIGRRLAEKMQSKGAKELLEEVANKDPKDRLIKE</sequence>
<evidence type="ECO:0000256" key="3">
    <source>
        <dbReference type="ARBA" id="ARBA00022679"/>
    </source>
</evidence>
<feature type="domain" description="Porphobilinogen deaminase N-terminal" evidence="7">
    <location>
        <begin position="4"/>
        <end position="210"/>
    </location>
</feature>
<dbReference type="PROSITE" id="PS00533">
    <property type="entry name" value="PORPHOBILINOGEN_DEAM"/>
    <property type="match status" value="1"/>
</dbReference>
<dbReference type="GO" id="GO:0004418">
    <property type="term" value="F:hydroxymethylbilane synthase activity"/>
    <property type="evidence" value="ECO:0007669"/>
    <property type="project" value="UniProtKB-EC"/>
</dbReference>
<keyword evidence="4 6" id="KW-0627">Porphyrin biosynthesis</keyword>
<dbReference type="Pfam" id="PF03900">
    <property type="entry name" value="Porphobil_deamC"/>
    <property type="match status" value="1"/>
</dbReference>
<evidence type="ECO:0000256" key="6">
    <source>
        <dbReference type="HAMAP-Rule" id="MF_00260"/>
    </source>
</evidence>
<gene>
    <name evidence="6" type="primary">hemC</name>
    <name evidence="9" type="ORF">JOC73_001230</name>
</gene>
<dbReference type="Pfam" id="PF01379">
    <property type="entry name" value="Porphobil_deam"/>
    <property type="match status" value="1"/>
</dbReference>
<dbReference type="InterPro" id="IPR022417">
    <property type="entry name" value="Porphobilin_deaminase_N"/>
</dbReference>
<feature type="modified residue" description="S-(dipyrrolylmethanemethyl)cysteine" evidence="6">
    <location>
        <position position="240"/>
    </location>
</feature>
<comment type="function">
    <text evidence="1 6">Tetrapolymerization of the monopyrrole PBG into the hydroxymethylbilane pre-uroporphyrinogen in several discrete steps.</text>
</comment>
<dbReference type="SUPFAM" id="SSF53850">
    <property type="entry name" value="Periplasmic binding protein-like II"/>
    <property type="match status" value="1"/>
</dbReference>
<evidence type="ECO:0000259" key="7">
    <source>
        <dbReference type="Pfam" id="PF01379"/>
    </source>
</evidence>
<dbReference type="RefSeq" id="WP_204401195.1">
    <property type="nucleotide sequence ID" value="NZ_JAFBEE010000006.1"/>
</dbReference>
<evidence type="ECO:0000313" key="9">
    <source>
        <dbReference type="EMBL" id="MBM7614716.1"/>
    </source>
</evidence>
<evidence type="ECO:0000256" key="4">
    <source>
        <dbReference type="ARBA" id="ARBA00023244"/>
    </source>
</evidence>
<dbReference type="InterPro" id="IPR022418">
    <property type="entry name" value="Porphobilinogen_deaminase_C"/>
</dbReference>
<keyword evidence="3 6" id="KW-0808">Transferase</keyword>
<dbReference type="EMBL" id="JAFBEE010000006">
    <property type="protein sequence ID" value="MBM7614716.1"/>
    <property type="molecule type" value="Genomic_DNA"/>
</dbReference>
<comment type="miscellaneous">
    <text evidence="6">The porphobilinogen subunits are added to the dipyrromethane group.</text>
</comment>
<dbReference type="Gene3D" id="3.40.190.10">
    <property type="entry name" value="Periplasmic binding protein-like II"/>
    <property type="match status" value="2"/>
</dbReference>
<dbReference type="InterPro" id="IPR036803">
    <property type="entry name" value="Porphobilinogen_deaminase_C_sf"/>
</dbReference>
<name>A0ABS2NP38_9FIRM</name>
<keyword evidence="10" id="KW-1185">Reference proteome</keyword>
<comment type="subunit">
    <text evidence="6">Monomer.</text>
</comment>
<dbReference type="InterPro" id="IPR022419">
    <property type="entry name" value="Porphobilin_deaminase_cofac_BS"/>
</dbReference>
<dbReference type="PANTHER" id="PTHR11557:SF0">
    <property type="entry name" value="PORPHOBILINOGEN DEAMINASE"/>
    <property type="match status" value="1"/>
</dbReference>
<organism evidence="9 10">
    <name type="scientific">Alkaliphilus hydrothermalis</name>
    <dbReference type="NCBI Taxonomy" id="1482730"/>
    <lineage>
        <taxon>Bacteria</taxon>
        <taxon>Bacillati</taxon>
        <taxon>Bacillota</taxon>
        <taxon>Clostridia</taxon>
        <taxon>Peptostreptococcales</taxon>
        <taxon>Natronincolaceae</taxon>
        <taxon>Alkaliphilus</taxon>
    </lineage>
</organism>
<dbReference type="HAMAP" id="MF_00260">
    <property type="entry name" value="Porphobil_deam"/>
    <property type="match status" value="1"/>
</dbReference>
<evidence type="ECO:0000259" key="8">
    <source>
        <dbReference type="Pfam" id="PF03900"/>
    </source>
</evidence>
<dbReference type="SUPFAM" id="SSF54782">
    <property type="entry name" value="Porphobilinogen deaminase (hydroxymethylbilane synthase), C-terminal domain"/>
    <property type="match status" value="1"/>
</dbReference>